<sequence length="137" mass="14873">MTEEEEEEEDVGEEEEEELIEREVCEGECFALTLRAQPCLAVPTWPSDNGRGVRVGAGVVGERSGGVYLSVPLLPPPPSLSPIPTSALVIWPHSEGTRSTHEGIACVGSELRSVFESLTNQQRLHACPPPPPPSRQY</sequence>
<dbReference type="AlphaFoldDB" id="A0A5B7KEM2"/>
<evidence type="ECO:0000313" key="2">
    <source>
        <dbReference type="Proteomes" id="UP000324222"/>
    </source>
</evidence>
<organism evidence="1 2">
    <name type="scientific">Portunus trituberculatus</name>
    <name type="common">Swimming crab</name>
    <name type="synonym">Neptunus trituberculatus</name>
    <dbReference type="NCBI Taxonomy" id="210409"/>
    <lineage>
        <taxon>Eukaryota</taxon>
        <taxon>Metazoa</taxon>
        <taxon>Ecdysozoa</taxon>
        <taxon>Arthropoda</taxon>
        <taxon>Crustacea</taxon>
        <taxon>Multicrustacea</taxon>
        <taxon>Malacostraca</taxon>
        <taxon>Eumalacostraca</taxon>
        <taxon>Eucarida</taxon>
        <taxon>Decapoda</taxon>
        <taxon>Pleocyemata</taxon>
        <taxon>Brachyura</taxon>
        <taxon>Eubrachyura</taxon>
        <taxon>Portunoidea</taxon>
        <taxon>Portunidae</taxon>
        <taxon>Portuninae</taxon>
        <taxon>Portunus</taxon>
    </lineage>
</organism>
<evidence type="ECO:0000313" key="1">
    <source>
        <dbReference type="EMBL" id="MPD05316.1"/>
    </source>
</evidence>
<accession>A0A5B7KEM2</accession>
<name>A0A5B7KEM2_PORTR</name>
<reference evidence="1 2" key="1">
    <citation type="submission" date="2019-05" db="EMBL/GenBank/DDBJ databases">
        <title>Another draft genome of Portunus trituberculatus and its Hox gene families provides insights of decapod evolution.</title>
        <authorList>
            <person name="Jeong J.-H."/>
            <person name="Song I."/>
            <person name="Kim S."/>
            <person name="Choi T."/>
            <person name="Kim D."/>
            <person name="Ryu S."/>
            <person name="Kim W."/>
        </authorList>
    </citation>
    <scope>NUCLEOTIDE SEQUENCE [LARGE SCALE GENOMIC DNA]</scope>
    <source>
        <tissue evidence="1">Muscle</tissue>
    </source>
</reference>
<dbReference type="EMBL" id="VSRR010145426">
    <property type="protein sequence ID" value="MPD05316.1"/>
    <property type="molecule type" value="Genomic_DNA"/>
</dbReference>
<dbReference type="Proteomes" id="UP000324222">
    <property type="component" value="Unassembled WGS sequence"/>
</dbReference>
<proteinExistence type="predicted"/>
<keyword evidence="2" id="KW-1185">Reference proteome</keyword>
<comment type="caution">
    <text evidence="1">The sequence shown here is derived from an EMBL/GenBank/DDBJ whole genome shotgun (WGS) entry which is preliminary data.</text>
</comment>
<protein>
    <submittedName>
        <fullName evidence="1">Uncharacterized protein</fullName>
    </submittedName>
</protein>
<gene>
    <name evidence="1" type="ORF">E2C01_101052</name>
</gene>